<dbReference type="Pfam" id="PF14036">
    <property type="entry name" value="YlaH"/>
    <property type="match status" value="1"/>
</dbReference>
<dbReference type="RefSeq" id="WP_090083838.1">
    <property type="nucleotide sequence ID" value="NZ_FOMR01000004.1"/>
</dbReference>
<keyword evidence="1" id="KW-1133">Transmembrane helix</keyword>
<protein>
    <submittedName>
        <fullName evidence="2">YlaH-like protein</fullName>
    </submittedName>
</protein>
<organism evidence="2 3">
    <name type="scientific">Lentibacillus persicus</name>
    <dbReference type="NCBI Taxonomy" id="640948"/>
    <lineage>
        <taxon>Bacteria</taxon>
        <taxon>Bacillati</taxon>
        <taxon>Bacillota</taxon>
        <taxon>Bacilli</taxon>
        <taxon>Bacillales</taxon>
        <taxon>Bacillaceae</taxon>
        <taxon>Lentibacillus</taxon>
    </lineage>
</organism>
<dbReference type="STRING" id="640948.SAMN05216238_104301"/>
<dbReference type="InterPro" id="IPR025620">
    <property type="entry name" value="YlaH"/>
</dbReference>
<dbReference type="Proteomes" id="UP000199474">
    <property type="component" value="Unassembled WGS sequence"/>
</dbReference>
<gene>
    <name evidence="2" type="ORF">SAMN05216238_104301</name>
</gene>
<dbReference type="AlphaFoldDB" id="A0A1I1VKG9"/>
<proteinExistence type="predicted"/>
<accession>A0A1I1VKG9</accession>
<feature type="transmembrane region" description="Helical" evidence="1">
    <location>
        <begin position="51"/>
        <end position="68"/>
    </location>
</feature>
<reference evidence="3" key="1">
    <citation type="submission" date="2016-10" db="EMBL/GenBank/DDBJ databases">
        <authorList>
            <person name="Varghese N."/>
            <person name="Submissions S."/>
        </authorList>
    </citation>
    <scope>NUCLEOTIDE SEQUENCE [LARGE SCALE GENOMIC DNA]</scope>
    <source>
        <strain evidence="3">DSM 22530</strain>
    </source>
</reference>
<sequence>METSFSFVYELVINYRDSINVFWLFYIVNLVLAAVAYKLGFAKELPVLKSVIVYIMLAVGMLILNFFSIVGYPITDSLIVICFVLGIYRFRLHRQRKSQHA</sequence>
<evidence type="ECO:0000313" key="3">
    <source>
        <dbReference type="Proteomes" id="UP000199474"/>
    </source>
</evidence>
<evidence type="ECO:0000256" key="1">
    <source>
        <dbReference type="SAM" id="Phobius"/>
    </source>
</evidence>
<dbReference type="EMBL" id="FOMR01000004">
    <property type="protein sequence ID" value="SFD83344.1"/>
    <property type="molecule type" value="Genomic_DNA"/>
</dbReference>
<feature type="transmembrane region" description="Helical" evidence="1">
    <location>
        <begin position="74"/>
        <end position="92"/>
    </location>
</feature>
<keyword evidence="1" id="KW-0472">Membrane</keyword>
<keyword evidence="1" id="KW-0812">Transmembrane</keyword>
<name>A0A1I1VKG9_9BACI</name>
<feature type="transmembrane region" description="Helical" evidence="1">
    <location>
        <begin position="20"/>
        <end position="39"/>
    </location>
</feature>
<evidence type="ECO:0000313" key="2">
    <source>
        <dbReference type="EMBL" id="SFD83344.1"/>
    </source>
</evidence>
<keyword evidence="3" id="KW-1185">Reference proteome</keyword>
<dbReference type="OrthoDB" id="2680377at2"/>